<keyword evidence="3" id="KW-1185">Reference proteome</keyword>
<dbReference type="OrthoDB" id="658938at2"/>
<gene>
    <name evidence="2" type="ORF">FOF46_18450</name>
</gene>
<name>A0A554VGZ3_9FLAO</name>
<reference evidence="2 3" key="1">
    <citation type="submission" date="2019-07" db="EMBL/GenBank/DDBJ databases">
        <title>The draft genome sequence of Aquimarina algiphila M91.</title>
        <authorList>
            <person name="Meng X."/>
        </authorList>
    </citation>
    <scope>NUCLEOTIDE SEQUENCE [LARGE SCALE GENOMIC DNA]</scope>
    <source>
        <strain evidence="2 3">M91</strain>
    </source>
</reference>
<dbReference type="Proteomes" id="UP000318833">
    <property type="component" value="Unassembled WGS sequence"/>
</dbReference>
<comment type="caution">
    <text evidence="2">The sequence shown here is derived from an EMBL/GenBank/DDBJ whole genome shotgun (WGS) entry which is preliminary data.</text>
</comment>
<feature type="signal peptide" evidence="1">
    <location>
        <begin position="1"/>
        <end position="19"/>
    </location>
</feature>
<accession>A0A554VGZ3</accession>
<evidence type="ECO:0000256" key="1">
    <source>
        <dbReference type="SAM" id="SignalP"/>
    </source>
</evidence>
<evidence type="ECO:0008006" key="4">
    <source>
        <dbReference type="Google" id="ProtNLM"/>
    </source>
</evidence>
<keyword evidence="1" id="KW-0732">Signal</keyword>
<dbReference type="AlphaFoldDB" id="A0A554VGZ3"/>
<dbReference type="EMBL" id="VLNR01000042">
    <property type="protein sequence ID" value="TSE06689.1"/>
    <property type="molecule type" value="Genomic_DNA"/>
</dbReference>
<proteinExistence type="predicted"/>
<feature type="chain" id="PRO_5021842171" description="Tail fiber domain-containing protein" evidence="1">
    <location>
        <begin position="20"/>
        <end position="346"/>
    </location>
</feature>
<protein>
    <recommendedName>
        <fullName evidence="4">Tail fiber domain-containing protein</fullName>
    </recommendedName>
</protein>
<sequence>MRKSLFLLSFLTLSYGVYSQTNTFPVDGNVGIGTLTPTEKLEVNGVIKSKSGIFEAANTQAAANSTDYRDWGKYSLALTAGRVLNTDTNGFQNRKLQFFDYSATSGGLPSGSGFTINGADGKNKLSFFNFDNGGDTRFILKSTEDKYIVQMGDYDVGRSDNNTGSDISFIQMFNPNSRIAIGTYLMYKPEHEFIVRGSGWFEQEIITDSKIGIGMQASAIPVGYKLAVAGKIISEEVKVELQSTWPDYVFKDNYDLPTLRQVENHIQEKGHLINVPSAEEIEKNGVYLGEMNARLLEKIEELTLYTIAQEKKIALQQIQIKELKEVKTKNIELEKRVEEIERLLKK</sequence>
<evidence type="ECO:0000313" key="2">
    <source>
        <dbReference type="EMBL" id="TSE06689.1"/>
    </source>
</evidence>
<organism evidence="2 3">
    <name type="scientific">Aquimarina algiphila</name>
    <dbReference type="NCBI Taxonomy" id="2047982"/>
    <lineage>
        <taxon>Bacteria</taxon>
        <taxon>Pseudomonadati</taxon>
        <taxon>Bacteroidota</taxon>
        <taxon>Flavobacteriia</taxon>
        <taxon>Flavobacteriales</taxon>
        <taxon>Flavobacteriaceae</taxon>
        <taxon>Aquimarina</taxon>
    </lineage>
</organism>
<dbReference type="RefSeq" id="WP_143917479.1">
    <property type="nucleotide sequence ID" value="NZ_CANMIK010000048.1"/>
</dbReference>
<evidence type="ECO:0000313" key="3">
    <source>
        <dbReference type="Proteomes" id="UP000318833"/>
    </source>
</evidence>